<protein>
    <recommendedName>
        <fullName evidence="4">RRM domain-containing protein</fullName>
    </recommendedName>
</protein>
<evidence type="ECO:0000313" key="5">
    <source>
        <dbReference type="EMBL" id="KAG2298528.1"/>
    </source>
</evidence>
<name>A0A8X7S2C1_BRACI</name>
<gene>
    <name evidence="5" type="ORF">Bca52824_035000</name>
</gene>
<dbReference type="GO" id="GO:0010468">
    <property type="term" value="P:regulation of gene expression"/>
    <property type="evidence" value="ECO:0007669"/>
    <property type="project" value="TreeGrafter"/>
</dbReference>
<proteinExistence type="predicted"/>
<feature type="domain" description="RRM" evidence="4">
    <location>
        <begin position="8"/>
        <end position="79"/>
    </location>
</feature>
<dbReference type="AlphaFoldDB" id="A0A8X7S2C1"/>
<evidence type="ECO:0000256" key="1">
    <source>
        <dbReference type="ARBA" id="ARBA00004123"/>
    </source>
</evidence>
<dbReference type="InterPro" id="IPR000504">
    <property type="entry name" value="RRM_dom"/>
</dbReference>
<reference evidence="5 6" key="1">
    <citation type="submission" date="2020-02" db="EMBL/GenBank/DDBJ databases">
        <authorList>
            <person name="Ma Q."/>
            <person name="Huang Y."/>
            <person name="Song X."/>
            <person name="Pei D."/>
        </authorList>
    </citation>
    <scope>NUCLEOTIDE SEQUENCE [LARGE SCALE GENOMIC DNA]</scope>
    <source>
        <strain evidence="5">Sxm20200214</strain>
        <tissue evidence="5">Leaf</tissue>
    </source>
</reference>
<dbReference type="GO" id="GO:0005654">
    <property type="term" value="C:nucleoplasm"/>
    <property type="evidence" value="ECO:0007669"/>
    <property type="project" value="TreeGrafter"/>
</dbReference>
<dbReference type="Proteomes" id="UP000886595">
    <property type="component" value="Unassembled WGS sequence"/>
</dbReference>
<dbReference type="GO" id="GO:0003723">
    <property type="term" value="F:RNA binding"/>
    <property type="evidence" value="ECO:0007669"/>
    <property type="project" value="UniProtKB-UniRule"/>
</dbReference>
<dbReference type="PANTHER" id="PTHR48033">
    <property type="entry name" value="RNA-BINDING (RRM/RBD/RNP MOTIFS) FAMILY PROTEIN"/>
    <property type="match status" value="1"/>
</dbReference>
<keyword evidence="3" id="KW-0694">RNA-binding</keyword>
<dbReference type="OrthoDB" id="1113375at2759"/>
<dbReference type="EMBL" id="JAAMPC010000008">
    <property type="protein sequence ID" value="KAG2298528.1"/>
    <property type="molecule type" value="Genomic_DNA"/>
</dbReference>
<dbReference type="SMART" id="SM00360">
    <property type="entry name" value="RRM"/>
    <property type="match status" value="2"/>
</dbReference>
<keyword evidence="2" id="KW-0539">Nucleus</keyword>
<evidence type="ECO:0000259" key="4">
    <source>
        <dbReference type="PROSITE" id="PS50102"/>
    </source>
</evidence>
<dbReference type="Pfam" id="PF00076">
    <property type="entry name" value="RRM_1"/>
    <property type="match status" value="2"/>
</dbReference>
<dbReference type="GO" id="GO:0000785">
    <property type="term" value="C:chromatin"/>
    <property type="evidence" value="ECO:0007669"/>
    <property type="project" value="TreeGrafter"/>
</dbReference>
<evidence type="ECO:0000313" key="6">
    <source>
        <dbReference type="Proteomes" id="UP000886595"/>
    </source>
</evidence>
<dbReference type="SUPFAM" id="SSF54928">
    <property type="entry name" value="RNA-binding domain, RBD"/>
    <property type="match status" value="1"/>
</dbReference>
<keyword evidence="6" id="KW-1185">Reference proteome</keyword>
<evidence type="ECO:0000256" key="3">
    <source>
        <dbReference type="PROSITE-ProRule" id="PRU00176"/>
    </source>
</evidence>
<evidence type="ECO:0000256" key="2">
    <source>
        <dbReference type="ARBA" id="ARBA00023242"/>
    </source>
</evidence>
<sequence>MASPDVEFKCFVGGFNHYTDEKDLERAFSKFGDVIDSKIIRNYVTGISRNFGFITFKDEKPMRDAIEQMNGRKLDGSKVDPKDVKFECFVGHLADCTTEKDLERGFSLFGEVIDSEIVYDTERQKSRRFGFVTFKDKESMRNTIEELGGAELAELALDGRNLEATRIINGHENKSLYLRVKKSKRSYHQVITVKEAWPRKPTKADEMVRLFLELVSAKGEEA</sequence>
<dbReference type="PROSITE" id="PS50102">
    <property type="entry name" value="RRM"/>
    <property type="match status" value="2"/>
</dbReference>
<dbReference type="PANTHER" id="PTHR48033:SF10">
    <property type="entry name" value="RNA-BINDING PROTEIN SQUID"/>
    <property type="match status" value="1"/>
</dbReference>
<comment type="subcellular location">
    <subcellularLocation>
        <location evidence="1">Nucleus</location>
    </subcellularLocation>
</comment>
<accession>A0A8X7S2C1</accession>
<dbReference type="Gene3D" id="3.30.70.330">
    <property type="match status" value="2"/>
</dbReference>
<dbReference type="InterPro" id="IPR012677">
    <property type="entry name" value="Nucleotide-bd_a/b_plait_sf"/>
</dbReference>
<feature type="domain" description="RRM" evidence="4">
    <location>
        <begin position="86"/>
        <end position="169"/>
    </location>
</feature>
<organism evidence="5 6">
    <name type="scientific">Brassica carinata</name>
    <name type="common">Ethiopian mustard</name>
    <name type="synonym">Abyssinian cabbage</name>
    <dbReference type="NCBI Taxonomy" id="52824"/>
    <lineage>
        <taxon>Eukaryota</taxon>
        <taxon>Viridiplantae</taxon>
        <taxon>Streptophyta</taxon>
        <taxon>Embryophyta</taxon>
        <taxon>Tracheophyta</taxon>
        <taxon>Spermatophyta</taxon>
        <taxon>Magnoliopsida</taxon>
        <taxon>eudicotyledons</taxon>
        <taxon>Gunneridae</taxon>
        <taxon>Pentapetalae</taxon>
        <taxon>rosids</taxon>
        <taxon>malvids</taxon>
        <taxon>Brassicales</taxon>
        <taxon>Brassicaceae</taxon>
        <taxon>Brassiceae</taxon>
        <taxon>Brassica</taxon>
    </lineage>
</organism>
<comment type="caution">
    <text evidence="5">The sequence shown here is derived from an EMBL/GenBank/DDBJ whole genome shotgun (WGS) entry which is preliminary data.</text>
</comment>
<dbReference type="InterPro" id="IPR035979">
    <property type="entry name" value="RBD_domain_sf"/>
</dbReference>